<evidence type="ECO:0000256" key="3">
    <source>
        <dbReference type="ARBA" id="ARBA00022764"/>
    </source>
</evidence>
<dbReference type="GO" id="GO:0042597">
    <property type="term" value="C:periplasmic space"/>
    <property type="evidence" value="ECO:0007669"/>
    <property type="project" value="UniProtKB-SubCell"/>
</dbReference>
<dbReference type="GO" id="GO:0055085">
    <property type="term" value="P:transmembrane transport"/>
    <property type="evidence" value="ECO:0007669"/>
    <property type="project" value="InterPro"/>
</dbReference>
<evidence type="ECO:0000256" key="1">
    <source>
        <dbReference type="ARBA" id="ARBA00004418"/>
    </source>
</evidence>
<evidence type="ECO:0000313" key="6">
    <source>
        <dbReference type="Proteomes" id="UP000092565"/>
    </source>
</evidence>
<proteinExistence type="predicted"/>
<comment type="subcellular location">
    <subcellularLocation>
        <location evidence="1">Periplasm</location>
    </subcellularLocation>
</comment>
<protein>
    <submittedName>
        <fullName evidence="5">C4-dicarboxylate ABC transporter substrate-binding protein</fullName>
    </submittedName>
</protein>
<dbReference type="CDD" id="cd13665">
    <property type="entry name" value="PBP2_TRAP_Dctp3_4"/>
    <property type="match status" value="1"/>
</dbReference>
<dbReference type="NCBIfam" id="NF037995">
    <property type="entry name" value="TRAP_S1"/>
    <property type="match status" value="1"/>
</dbReference>
<organism evidence="5 6">
    <name type="scientific">Phaeobacter gallaeciensis</name>
    <dbReference type="NCBI Taxonomy" id="60890"/>
    <lineage>
        <taxon>Bacteria</taxon>
        <taxon>Pseudomonadati</taxon>
        <taxon>Pseudomonadota</taxon>
        <taxon>Alphaproteobacteria</taxon>
        <taxon>Rhodobacterales</taxon>
        <taxon>Roseobacteraceae</taxon>
        <taxon>Phaeobacter</taxon>
    </lineage>
</organism>
<evidence type="ECO:0000256" key="4">
    <source>
        <dbReference type="SAM" id="SignalP"/>
    </source>
</evidence>
<accession>A0A1B0ZXA2</accession>
<evidence type="ECO:0000256" key="2">
    <source>
        <dbReference type="ARBA" id="ARBA00022729"/>
    </source>
</evidence>
<dbReference type="Proteomes" id="UP000092565">
    <property type="component" value="Chromosome"/>
</dbReference>
<keyword evidence="6" id="KW-1185">Reference proteome</keyword>
<dbReference type="InterPro" id="IPR018389">
    <property type="entry name" value="DctP_fam"/>
</dbReference>
<keyword evidence="3" id="KW-0574">Periplasm</keyword>
<feature type="signal peptide" evidence="4">
    <location>
        <begin position="1"/>
        <end position="23"/>
    </location>
</feature>
<sequence>MTKLTKILASAAVAISMGTSAFSAETITISTWLPPTHPVNTEMFAQLGEMMSEATDGAVATELKSGLASPPAQMDLVLDGIADVAILFHGYTPGRFVGTKLVEIPGYEGNAEASSVAHWRVHEAILKDLNEHRGVKVIALTTHGPGQIHSNKEVNTLADLSGLKTRLGGGVSADVGAKLGLVGIQVPAPKVYETLDSGAADAVAMNLGERISFKLNEVAKNVYEMPGGFYRGSFSVIMSQEKFDSLPADVQEALDSKVFGEPASRMMGAVWDKSDATARKLTLDTADNKIVEASAEDQAAFAVMAAEVRDKIIAEVTAAGIDGQAAYDMMVKEMAAASGK</sequence>
<dbReference type="AlphaFoldDB" id="A0A1B0ZXA2"/>
<dbReference type="Gene3D" id="3.40.190.170">
    <property type="entry name" value="Bacterial extracellular solute-binding protein, family 7"/>
    <property type="match status" value="1"/>
</dbReference>
<feature type="chain" id="PRO_5044370129" evidence="4">
    <location>
        <begin position="24"/>
        <end position="340"/>
    </location>
</feature>
<dbReference type="RefSeq" id="WP_065273359.1">
    <property type="nucleotide sequence ID" value="NZ_CP015124.1"/>
</dbReference>
<name>A0A1B0ZXA2_9RHOB</name>
<dbReference type="Pfam" id="PF03480">
    <property type="entry name" value="DctP"/>
    <property type="match status" value="1"/>
</dbReference>
<dbReference type="EMBL" id="CP015124">
    <property type="protein sequence ID" value="ANP38748.1"/>
    <property type="molecule type" value="Genomic_DNA"/>
</dbReference>
<dbReference type="InterPro" id="IPR038404">
    <property type="entry name" value="TRAP_DctP_sf"/>
</dbReference>
<keyword evidence="2 4" id="KW-0732">Signal</keyword>
<dbReference type="OrthoDB" id="7822595at2"/>
<evidence type="ECO:0000313" key="5">
    <source>
        <dbReference type="EMBL" id="ANP38748.1"/>
    </source>
</evidence>
<reference evidence="5 6" key="1">
    <citation type="submission" date="2016-04" db="EMBL/GenBank/DDBJ databases">
        <authorList>
            <person name="Evans L.H."/>
            <person name="Alamgir A."/>
            <person name="Owens N."/>
            <person name="Weber N.D."/>
            <person name="Virtaneva K."/>
            <person name="Barbian K."/>
            <person name="Babar A."/>
            <person name="Rosenke K."/>
        </authorList>
    </citation>
    <scope>NUCLEOTIDE SEQUENCE [LARGE SCALE GENOMIC DNA]</scope>
    <source>
        <strain evidence="5 6">JL2886</strain>
    </source>
</reference>
<gene>
    <name evidence="5" type="ORF">JL2886_03879</name>
</gene>
<dbReference type="PANTHER" id="PTHR33376:SF15">
    <property type="entry name" value="BLL6794 PROTEIN"/>
    <property type="match status" value="1"/>
</dbReference>
<dbReference type="PANTHER" id="PTHR33376">
    <property type="match status" value="1"/>
</dbReference>